<dbReference type="InterPro" id="IPR013785">
    <property type="entry name" value="Aldolase_TIM"/>
</dbReference>
<organism evidence="11 12">
    <name type="scientific">Algimonas porphyrae</name>
    <dbReference type="NCBI Taxonomy" id="1128113"/>
    <lineage>
        <taxon>Bacteria</taxon>
        <taxon>Pseudomonadati</taxon>
        <taxon>Pseudomonadota</taxon>
        <taxon>Alphaproteobacteria</taxon>
        <taxon>Maricaulales</taxon>
        <taxon>Robiginitomaculaceae</taxon>
        <taxon>Algimonas</taxon>
    </lineage>
</organism>
<evidence type="ECO:0000256" key="7">
    <source>
        <dbReference type="ARBA" id="ARBA00025475"/>
    </source>
</evidence>
<dbReference type="PANTHER" id="PTHR21235">
    <property type="entry name" value="IMIDAZOLE GLYCEROL PHOSPHATE SYNTHASE SUBUNIT HISF/H IGP SYNTHASE SUBUNIT HISF/H"/>
    <property type="match status" value="1"/>
</dbReference>
<sequence length="255" mass="27312">MLARRIIPCLDVRNGRVVKGVQFRNHEDVGDIVELAARYRDEGADELVFYDITASTDNRQVSPDWIARVSRELDIPFCVAGGIDSVSAAGARLASGADKISVNSPALLRPGLIDELCDAFGRQCIVVGIDTFEEDGTYRVKSHTGDPGKTRETGRATLDWVQEAQARGAGEIVLNCMNQDGVRQGYDIAQLSAVRAICDVPLVASGGAGATDHFETVFKQVDVDGALAASVFHKKVIAIADLKSDLAAAGVEIRQ</sequence>
<dbReference type="SUPFAM" id="SSF51366">
    <property type="entry name" value="Ribulose-phoshate binding barrel"/>
    <property type="match status" value="1"/>
</dbReference>
<protein>
    <recommendedName>
        <fullName evidence="9">Imidazole glycerol phosphate synthase subunit HisF</fullName>
        <ecNumber evidence="9">4.3.2.10</ecNumber>
    </recommendedName>
    <alternativeName>
        <fullName evidence="9">IGP synthase cyclase subunit</fullName>
    </alternativeName>
    <alternativeName>
        <fullName evidence="9">IGP synthase subunit HisF</fullName>
    </alternativeName>
    <alternativeName>
        <fullName evidence="9">ImGP synthase subunit HisF</fullName>
        <shortName evidence="9">IGPS subunit HisF</shortName>
    </alternativeName>
</protein>
<dbReference type="NCBIfam" id="TIGR00735">
    <property type="entry name" value="hisF"/>
    <property type="match status" value="1"/>
</dbReference>
<evidence type="ECO:0000256" key="2">
    <source>
        <dbReference type="ARBA" id="ARBA00009667"/>
    </source>
</evidence>
<feature type="active site" evidence="9">
    <location>
        <position position="130"/>
    </location>
</feature>
<dbReference type="InterPro" id="IPR004651">
    <property type="entry name" value="HisF"/>
</dbReference>
<dbReference type="EMBL" id="BSNJ01000001">
    <property type="protein sequence ID" value="GLQ19091.1"/>
    <property type="molecule type" value="Genomic_DNA"/>
</dbReference>
<comment type="similarity">
    <text evidence="2 9 10">Belongs to the HisA/HisF family.</text>
</comment>
<feature type="active site" evidence="9">
    <location>
        <position position="11"/>
    </location>
</feature>
<dbReference type="HAMAP" id="MF_01013">
    <property type="entry name" value="HisF"/>
    <property type="match status" value="1"/>
</dbReference>
<evidence type="ECO:0000256" key="9">
    <source>
        <dbReference type="HAMAP-Rule" id="MF_01013"/>
    </source>
</evidence>
<reference evidence="11" key="1">
    <citation type="journal article" date="2014" name="Int. J. Syst. Evol. Microbiol.">
        <title>Complete genome of a new Firmicutes species belonging to the dominant human colonic microbiota ('Ruminococcus bicirculans') reveals two chromosomes and a selective capacity to utilize plant glucans.</title>
        <authorList>
            <consortium name="NISC Comparative Sequencing Program"/>
            <person name="Wegmann U."/>
            <person name="Louis P."/>
            <person name="Goesmann A."/>
            <person name="Henrissat B."/>
            <person name="Duncan S.H."/>
            <person name="Flint H.J."/>
        </authorList>
    </citation>
    <scope>NUCLEOTIDE SEQUENCE</scope>
    <source>
        <strain evidence="11">NBRC 108216</strain>
    </source>
</reference>
<evidence type="ECO:0000256" key="8">
    <source>
        <dbReference type="ARBA" id="ARBA00047838"/>
    </source>
</evidence>
<dbReference type="InterPro" id="IPR006062">
    <property type="entry name" value="His_biosynth"/>
</dbReference>
<dbReference type="Proteomes" id="UP001161390">
    <property type="component" value="Unassembled WGS sequence"/>
</dbReference>
<proteinExistence type="inferred from homology"/>
<comment type="subunit">
    <text evidence="3 9">Heterodimer of HisH and HisF.</text>
</comment>
<dbReference type="PANTHER" id="PTHR21235:SF2">
    <property type="entry name" value="IMIDAZOLE GLYCEROL PHOSPHATE SYNTHASE HISHF"/>
    <property type="match status" value="1"/>
</dbReference>
<evidence type="ECO:0000256" key="10">
    <source>
        <dbReference type="RuleBase" id="RU003657"/>
    </source>
</evidence>
<name>A0ABQ5UUZ1_9PROT</name>
<comment type="pathway">
    <text evidence="1 9">Amino-acid biosynthesis; L-histidine biosynthesis; L-histidine from 5-phospho-alpha-D-ribose 1-diphosphate: step 5/9.</text>
</comment>
<dbReference type="EC" id="4.3.2.10" evidence="9"/>
<evidence type="ECO:0000256" key="4">
    <source>
        <dbReference type="ARBA" id="ARBA00022605"/>
    </source>
</evidence>
<evidence type="ECO:0000256" key="1">
    <source>
        <dbReference type="ARBA" id="ARBA00005091"/>
    </source>
</evidence>
<keyword evidence="4 9" id="KW-0028">Amino-acid biosynthesis</keyword>
<evidence type="ECO:0000313" key="12">
    <source>
        <dbReference type="Proteomes" id="UP001161390"/>
    </source>
</evidence>
<dbReference type="Gene3D" id="3.20.20.70">
    <property type="entry name" value="Aldolase class I"/>
    <property type="match status" value="1"/>
</dbReference>
<dbReference type="Pfam" id="PF00977">
    <property type="entry name" value="His_biosynth"/>
    <property type="match status" value="1"/>
</dbReference>
<dbReference type="InterPro" id="IPR050064">
    <property type="entry name" value="IGPS_HisA/HisF"/>
</dbReference>
<evidence type="ECO:0000256" key="5">
    <source>
        <dbReference type="ARBA" id="ARBA00023102"/>
    </source>
</evidence>
<evidence type="ECO:0000256" key="6">
    <source>
        <dbReference type="ARBA" id="ARBA00023239"/>
    </source>
</evidence>
<comment type="subcellular location">
    <subcellularLocation>
        <location evidence="9">Cytoplasm</location>
    </subcellularLocation>
</comment>
<reference evidence="11" key="2">
    <citation type="submission" date="2023-01" db="EMBL/GenBank/DDBJ databases">
        <title>Draft genome sequence of Algimonas porphyrae strain NBRC 108216.</title>
        <authorList>
            <person name="Sun Q."/>
            <person name="Mori K."/>
        </authorList>
    </citation>
    <scope>NUCLEOTIDE SEQUENCE</scope>
    <source>
        <strain evidence="11">NBRC 108216</strain>
    </source>
</reference>
<comment type="catalytic activity">
    <reaction evidence="8 9">
        <text>5-[(5-phospho-1-deoxy-D-ribulos-1-ylimino)methylamino]-1-(5-phospho-beta-D-ribosyl)imidazole-4-carboxamide + L-glutamine = D-erythro-1-(imidazol-4-yl)glycerol 3-phosphate + 5-amino-1-(5-phospho-beta-D-ribosyl)imidazole-4-carboxamide + L-glutamate + H(+)</text>
        <dbReference type="Rhea" id="RHEA:24793"/>
        <dbReference type="ChEBI" id="CHEBI:15378"/>
        <dbReference type="ChEBI" id="CHEBI:29985"/>
        <dbReference type="ChEBI" id="CHEBI:58278"/>
        <dbReference type="ChEBI" id="CHEBI:58359"/>
        <dbReference type="ChEBI" id="CHEBI:58475"/>
        <dbReference type="ChEBI" id="CHEBI:58525"/>
        <dbReference type="EC" id="4.3.2.10"/>
    </reaction>
</comment>
<dbReference type="InterPro" id="IPR011060">
    <property type="entry name" value="RibuloseP-bd_barrel"/>
</dbReference>
<accession>A0ABQ5UUZ1</accession>
<evidence type="ECO:0000313" key="11">
    <source>
        <dbReference type="EMBL" id="GLQ19091.1"/>
    </source>
</evidence>
<keyword evidence="12" id="KW-1185">Reference proteome</keyword>
<evidence type="ECO:0000256" key="3">
    <source>
        <dbReference type="ARBA" id="ARBA00011152"/>
    </source>
</evidence>
<gene>
    <name evidence="9 11" type="primary">hisF</name>
    <name evidence="11" type="ORF">GCM10007854_00460</name>
</gene>
<dbReference type="RefSeq" id="WP_284368850.1">
    <property type="nucleotide sequence ID" value="NZ_BSNJ01000001.1"/>
</dbReference>
<dbReference type="CDD" id="cd04731">
    <property type="entry name" value="HisF"/>
    <property type="match status" value="1"/>
</dbReference>
<comment type="function">
    <text evidence="7 9">IGPS catalyzes the conversion of PRFAR and glutamine to IGP, AICAR and glutamate. The HisF subunit catalyzes the cyclization activity that produces IGP and AICAR from PRFAR using the ammonia provided by the HisH subunit.</text>
</comment>
<keyword evidence="9" id="KW-0963">Cytoplasm</keyword>
<keyword evidence="6 9" id="KW-0456">Lyase</keyword>
<comment type="caution">
    <text evidence="11">The sequence shown here is derived from an EMBL/GenBank/DDBJ whole genome shotgun (WGS) entry which is preliminary data.</text>
</comment>
<keyword evidence="5 9" id="KW-0368">Histidine biosynthesis</keyword>